<organism evidence="1">
    <name type="scientific">Tuwongella immobilis</name>
    <dbReference type="NCBI Taxonomy" id="692036"/>
    <lineage>
        <taxon>Bacteria</taxon>
        <taxon>Pseudomonadati</taxon>
        <taxon>Planctomycetota</taxon>
        <taxon>Planctomycetia</taxon>
        <taxon>Gemmatales</taxon>
        <taxon>Gemmataceae</taxon>
        <taxon>Tuwongella</taxon>
    </lineage>
</organism>
<dbReference type="Proteomes" id="UP000464378">
    <property type="component" value="Chromosome"/>
</dbReference>
<dbReference type="InParanoid" id="A0A6C2YLQ6"/>
<sequence length="50" mass="5471">MAGQQPESHRHRTGNRVIPQLLFQEGVVLPSMDAECEVRQSVGLATGLRA</sequence>
<proteinExistence type="predicted"/>
<dbReference type="AlphaFoldDB" id="A0A6C2YLQ6"/>
<dbReference type="EMBL" id="LR593887">
    <property type="protein sequence ID" value="VTS00977.1"/>
    <property type="molecule type" value="Genomic_DNA"/>
</dbReference>
<accession>A0A6C2YLQ6</accession>
<evidence type="ECO:0000313" key="1">
    <source>
        <dbReference type="EMBL" id="VIP02297.1"/>
    </source>
</evidence>
<dbReference type="KEGG" id="tim:GMBLW1_16630"/>
<protein>
    <submittedName>
        <fullName evidence="1">Uncharacterized protein</fullName>
    </submittedName>
</protein>
<evidence type="ECO:0000313" key="2">
    <source>
        <dbReference type="Proteomes" id="UP000464378"/>
    </source>
</evidence>
<keyword evidence="2" id="KW-1185">Reference proteome</keyword>
<gene>
    <name evidence="1" type="ORF">GMBLW1_16630</name>
</gene>
<dbReference type="EMBL" id="LR586016">
    <property type="protein sequence ID" value="VIP02297.1"/>
    <property type="molecule type" value="Genomic_DNA"/>
</dbReference>
<reference evidence="1" key="1">
    <citation type="submission" date="2019-04" db="EMBL/GenBank/DDBJ databases">
        <authorList>
            <consortium name="Science for Life Laboratories"/>
        </authorList>
    </citation>
    <scope>NUCLEOTIDE SEQUENCE</scope>
    <source>
        <strain evidence="1">MBLW1</strain>
    </source>
</reference>
<name>A0A6C2YLQ6_9BACT</name>